<feature type="region of interest" description="Disordered" evidence="15">
    <location>
        <begin position="580"/>
        <end position="623"/>
    </location>
</feature>
<evidence type="ECO:0000256" key="13">
    <source>
        <dbReference type="ARBA" id="ARBA00039247"/>
    </source>
</evidence>
<protein>
    <recommendedName>
        <fullName evidence="13">Autophagy-related protein 18</fullName>
    </recommendedName>
</protein>
<keyword evidence="6 14" id="KW-0853">WD repeat</keyword>
<evidence type="ECO:0000256" key="6">
    <source>
        <dbReference type="ARBA" id="ARBA00022574"/>
    </source>
</evidence>
<evidence type="ECO:0000256" key="10">
    <source>
        <dbReference type="ARBA" id="ARBA00023006"/>
    </source>
</evidence>
<dbReference type="InterPro" id="IPR007319">
    <property type="entry name" value="WDR36/Utp21_C"/>
</dbReference>
<dbReference type="InterPro" id="IPR036322">
    <property type="entry name" value="WD40_repeat_dom_sf"/>
</dbReference>
<dbReference type="Pfam" id="PF04192">
    <property type="entry name" value="Utp21"/>
    <property type="match status" value="1"/>
</dbReference>
<feature type="compositionally biased region" description="Gly residues" evidence="15">
    <location>
        <begin position="285"/>
        <end position="300"/>
    </location>
</feature>
<dbReference type="OrthoDB" id="10250769at2759"/>
<keyword evidence="4" id="KW-0813">Transport</keyword>
<comment type="caution">
    <text evidence="18">The sequence shown here is derived from an EMBL/GenBank/DDBJ whole genome shotgun (WGS) entry which is preliminary data.</text>
</comment>
<keyword evidence="9" id="KW-0653">Protein transport</keyword>
<feature type="region of interest" description="Disordered" evidence="15">
    <location>
        <begin position="656"/>
        <end position="684"/>
    </location>
</feature>
<keyword evidence="11" id="KW-0472">Membrane</keyword>
<evidence type="ECO:0000256" key="4">
    <source>
        <dbReference type="ARBA" id="ARBA00022448"/>
    </source>
</evidence>
<evidence type="ECO:0000256" key="5">
    <source>
        <dbReference type="ARBA" id="ARBA00022554"/>
    </source>
</evidence>
<reference evidence="18 19" key="1">
    <citation type="submission" date="2019-07" db="EMBL/GenBank/DDBJ databases">
        <title>Rhodotorula toruloides NBRC10032 genome sequencing.</title>
        <authorList>
            <person name="Shida Y."/>
            <person name="Takaku H."/>
            <person name="Ogasawara W."/>
            <person name="Mori K."/>
        </authorList>
    </citation>
    <scope>NUCLEOTIDE SEQUENCE [LARGE SCALE GENOMIC DNA]</scope>
    <source>
        <strain evidence="18 19">NBRC10032</strain>
    </source>
</reference>
<dbReference type="SUPFAM" id="SSF101908">
    <property type="entry name" value="Putative isomerase YbhE"/>
    <property type="match status" value="1"/>
</dbReference>
<sequence length="1447" mass="154500">MSSRSAARGGIRSNPDLLSVSFNQDSTCIATGTRKGYTITNCDPFGKVYGRSDGATSIVEMLFCTSLVALVGAGDRPASSTRRLQIVNTKRQSTICELTFPTTILAVKLNRRRLVVVLEERIYVYDISNMKLLHEIETSPNPNAICALAPSSENSYLAYPSPLPSPATPFSGAPPSPSTGSAASSSGDVLLFDAVSLSVTNIIQAHKSPVAFVALNSTGSLLATASDKGTVIRVFSLPNGDKVHEFRRGSYPAKIYSISFNAASTLLCVSSDTETVHVFKLISGSKGGKAGSQGAGGRGASGPDWEEHDRFGSGNGRNGGMISGGGGEQGGVGAYDALIDSKRHANQGVGGTLRRKSLSFGRGIAGSVGGLLPGAVTGIWDPQRDFAYLKIPTSGVKSVVALSGSSPQVMVVTSEGVFYSYAIDLENGGECILQKSFSLLDGIGDESNGMSRPTKRARVQQQSASAATPAKLKREPLFAPFRSLGHVSTGVPFVLQSRASKHLQQPALTVITSLGANWAMWEGQSMRLLFVGPDMGKPITSMAVLNESVFAAAGNVVGRFVRGKEVGRFVTGAGKTNGAYDSDFDSSDSGSSSSAGSSSSSSASSSNDSDSDDEEDSVPPFPESLGHLVLFGNTLIALSSTGRRMYVWDVPPHIKPASKDPLAKDGDAEKDVAGSETDEDHHRRTVTPYATLEFPTGFTATKMIHPSSYLNKVVVGSKEGEIAVWNVRTGSCIHTFPSSTLAGSHPASAITSISQSPAIDVLGVGLASGACVLFDVRLGEVFGKVRLEGEGAGEVAALSFRTDNEAQTLAVASTSGHVALFDLGNGIKLLHLVRNAHEGPVGGLEWVPGQPLMITSGGDNSVKQWLLDTPTAAPRLLKQRSGHHAPPHFVRYYGEDGKSLLTAGADRSLRYTSVVRDSRGYELSQGSIARKATRLDVRPSSLKLPLITSLAYSTARARDWDDVVSVSADESLGRSWSVENKRVGKWIFAAEGKATVSAVTACGNFGLVGSQSGDVQMFNMQSGMKRKVFKVPNAGVTDVRGRHVTGLAVDALNRYAIVSTLEGALHFFDFQTMKLMSTLTLRASVTSILLQRDNGLLAAVCDDLVVRIVDIETRRVAFSPDSRWIITTSQDSVIRTFDIPTGQLVDAFRTETVATSLTFSPTGDFLASTHVDSVGIYLWANRAQFSDVSLLSFVEEETLEDVALPTVQGIDADASLSAISAPSRWEDIQPYTTPDQLADSLLTLSLMPRSRWQTLLNLDTIKARNKPKEAPKAPEHAPFFLPTLPGVDHRFDFGTSAPNGAAEDKKDDAAQKRKLDFAMGASVETDFVRRLLSEKMDGNYQAFFEYLKALSPSNVDLEIRSLSTIPHLEALLHALLARLRSHRDFEACQTFLAVFLRIHGDILIANPETQGPLKAIAEQQKKEAERLIDLTHYNLGTLAFLRGVALT</sequence>
<dbReference type="PANTHER" id="PTHR22840:SF12">
    <property type="entry name" value="WD REPEAT-CONTAINING PROTEIN 36"/>
    <property type="match status" value="1"/>
</dbReference>
<evidence type="ECO:0000256" key="8">
    <source>
        <dbReference type="ARBA" id="ARBA00022753"/>
    </source>
</evidence>
<keyword evidence="5" id="KW-0926">Vacuole</keyword>
<dbReference type="GO" id="GO:0034045">
    <property type="term" value="C:phagophore assembly site membrane"/>
    <property type="evidence" value="ECO:0007669"/>
    <property type="project" value="UniProtKB-SubCell"/>
</dbReference>
<comment type="similarity">
    <text evidence="12">Belongs to the WD repeat PROPPIN family.</text>
</comment>
<feature type="repeat" description="WD" evidence="14">
    <location>
        <begin position="1116"/>
        <end position="1147"/>
    </location>
</feature>
<organism evidence="18 19">
    <name type="scientific">Rhodotorula toruloides</name>
    <name type="common">Yeast</name>
    <name type="synonym">Rhodosporidium toruloides</name>
    <dbReference type="NCBI Taxonomy" id="5286"/>
    <lineage>
        <taxon>Eukaryota</taxon>
        <taxon>Fungi</taxon>
        <taxon>Dikarya</taxon>
        <taxon>Basidiomycota</taxon>
        <taxon>Pucciniomycotina</taxon>
        <taxon>Microbotryomycetes</taxon>
        <taxon>Sporidiobolales</taxon>
        <taxon>Sporidiobolaceae</taxon>
        <taxon>Rhodotorula</taxon>
    </lineage>
</organism>
<dbReference type="GO" id="GO:0005774">
    <property type="term" value="C:vacuolar membrane"/>
    <property type="evidence" value="ECO:0007669"/>
    <property type="project" value="UniProtKB-SubCell"/>
</dbReference>
<dbReference type="Gene3D" id="2.130.10.10">
    <property type="entry name" value="YVTN repeat-like/Quinoprotein amine dehydrogenase"/>
    <property type="match status" value="5"/>
</dbReference>
<comment type="subcellular location">
    <subcellularLocation>
        <location evidence="2">Endosome membrane</location>
        <topology evidence="2">Peripheral membrane protein</topology>
    </subcellularLocation>
    <subcellularLocation>
        <location evidence="3">Preautophagosomal structure membrane</location>
        <topology evidence="3">Peripheral membrane protein</topology>
    </subcellularLocation>
    <subcellularLocation>
        <location evidence="1">Vacuole membrane</location>
        <topology evidence="1">Peripheral membrane protein</topology>
    </subcellularLocation>
</comment>
<dbReference type="InterPro" id="IPR015943">
    <property type="entry name" value="WD40/YVTN_repeat-like_dom_sf"/>
</dbReference>
<dbReference type="PROSITE" id="PS50082">
    <property type="entry name" value="WD_REPEATS_2"/>
    <property type="match status" value="2"/>
</dbReference>
<evidence type="ECO:0000256" key="15">
    <source>
        <dbReference type="SAM" id="MobiDB-lite"/>
    </source>
</evidence>
<dbReference type="EMBL" id="BJWK01000009">
    <property type="protein sequence ID" value="GEM10047.1"/>
    <property type="molecule type" value="Genomic_DNA"/>
</dbReference>
<keyword evidence="8" id="KW-0967">Endosome</keyword>
<evidence type="ECO:0000313" key="19">
    <source>
        <dbReference type="Proteomes" id="UP000321518"/>
    </source>
</evidence>
<feature type="compositionally biased region" description="Gly residues" evidence="15">
    <location>
        <begin position="313"/>
        <end position="326"/>
    </location>
</feature>
<evidence type="ECO:0000256" key="14">
    <source>
        <dbReference type="PROSITE-ProRule" id="PRU00221"/>
    </source>
</evidence>
<evidence type="ECO:0000256" key="1">
    <source>
        <dbReference type="ARBA" id="ARBA00004148"/>
    </source>
</evidence>
<name>A0A511KI58_RHOTO</name>
<evidence type="ECO:0000256" key="2">
    <source>
        <dbReference type="ARBA" id="ARBA00004481"/>
    </source>
</evidence>
<dbReference type="Pfam" id="PF25171">
    <property type="entry name" value="Beta-prop_WDR36-Utp21_1st"/>
    <property type="match status" value="1"/>
</dbReference>
<dbReference type="Proteomes" id="UP000321518">
    <property type="component" value="Unassembled WGS sequence"/>
</dbReference>
<evidence type="ECO:0000259" key="17">
    <source>
        <dbReference type="Pfam" id="PF25171"/>
    </source>
</evidence>
<dbReference type="SUPFAM" id="SSF50978">
    <property type="entry name" value="WD40 repeat-like"/>
    <property type="match status" value="2"/>
</dbReference>
<keyword evidence="7" id="KW-0677">Repeat</keyword>
<dbReference type="Pfam" id="PF21032">
    <property type="entry name" value="PROPPIN"/>
    <property type="match status" value="2"/>
</dbReference>
<feature type="compositionally biased region" description="Basic and acidic residues" evidence="15">
    <location>
        <begin position="657"/>
        <end position="673"/>
    </location>
</feature>
<feature type="domain" description="WDR36/Utp21 C-terminal" evidence="16">
    <location>
        <begin position="1235"/>
        <end position="1442"/>
    </location>
</feature>
<feature type="region of interest" description="Disordered" evidence="15">
    <location>
        <begin position="285"/>
        <end position="326"/>
    </location>
</feature>
<dbReference type="PROSITE" id="PS50294">
    <property type="entry name" value="WD_REPEATS_REGION"/>
    <property type="match status" value="1"/>
</dbReference>
<dbReference type="InterPro" id="IPR048720">
    <property type="entry name" value="PROPPIN"/>
</dbReference>
<evidence type="ECO:0000256" key="12">
    <source>
        <dbReference type="ARBA" id="ARBA00025740"/>
    </source>
</evidence>
<dbReference type="InterPro" id="IPR001680">
    <property type="entry name" value="WD40_rpt"/>
</dbReference>
<dbReference type="GO" id="GO:0006364">
    <property type="term" value="P:rRNA processing"/>
    <property type="evidence" value="ECO:0007669"/>
    <property type="project" value="InterPro"/>
</dbReference>
<dbReference type="GO" id="GO:0010008">
    <property type="term" value="C:endosome membrane"/>
    <property type="evidence" value="ECO:0007669"/>
    <property type="project" value="UniProtKB-SubCell"/>
</dbReference>
<dbReference type="Pfam" id="PF25168">
    <property type="entry name" value="Beta-prop_WDR36-Utp21_2nd"/>
    <property type="match status" value="1"/>
</dbReference>
<feature type="compositionally biased region" description="Low complexity" evidence="15">
    <location>
        <begin position="587"/>
        <end position="608"/>
    </location>
</feature>
<evidence type="ECO:0000256" key="9">
    <source>
        <dbReference type="ARBA" id="ARBA00022927"/>
    </source>
</evidence>
<keyword evidence="10" id="KW-0072">Autophagy</keyword>
<dbReference type="GO" id="GO:0032040">
    <property type="term" value="C:small-subunit processome"/>
    <property type="evidence" value="ECO:0007669"/>
    <property type="project" value="InterPro"/>
</dbReference>
<evidence type="ECO:0000256" key="11">
    <source>
        <dbReference type="ARBA" id="ARBA00023136"/>
    </source>
</evidence>
<evidence type="ECO:0000259" key="16">
    <source>
        <dbReference type="Pfam" id="PF04192"/>
    </source>
</evidence>
<gene>
    <name evidence="18" type="ORF">Rt10032_c09g4064</name>
</gene>
<feature type="domain" description="WDR36/Utp21 N-terminal" evidence="17">
    <location>
        <begin position="685"/>
        <end position="868"/>
    </location>
</feature>
<dbReference type="SUPFAM" id="SSF82171">
    <property type="entry name" value="DPP6 N-terminal domain-like"/>
    <property type="match status" value="1"/>
</dbReference>
<evidence type="ECO:0000256" key="7">
    <source>
        <dbReference type="ARBA" id="ARBA00022737"/>
    </source>
</evidence>
<evidence type="ECO:0000313" key="18">
    <source>
        <dbReference type="EMBL" id="GEM10047.1"/>
    </source>
</evidence>
<dbReference type="GO" id="GO:0015031">
    <property type="term" value="P:protein transport"/>
    <property type="evidence" value="ECO:0007669"/>
    <property type="project" value="UniProtKB-KW"/>
</dbReference>
<dbReference type="InterPro" id="IPR059157">
    <property type="entry name" value="WDR36-Utp21_N"/>
</dbReference>
<dbReference type="SMART" id="SM00320">
    <property type="entry name" value="WD40"/>
    <property type="match status" value="9"/>
</dbReference>
<dbReference type="FunFam" id="2.130.10.10:FF:000965">
    <property type="entry name" value="Autophagy-like protein 18 Atg18"/>
    <property type="match status" value="1"/>
</dbReference>
<accession>A0A511KI58</accession>
<evidence type="ECO:0000256" key="3">
    <source>
        <dbReference type="ARBA" id="ARBA00004623"/>
    </source>
</evidence>
<proteinExistence type="inferred from homology"/>
<dbReference type="PANTHER" id="PTHR22840">
    <property type="entry name" value="WD REPEAT-CONTAINING PROTEIN 36"/>
    <property type="match status" value="1"/>
</dbReference>
<feature type="repeat" description="WD" evidence="14">
    <location>
        <begin position="834"/>
        <end position="865"/>
    </location>
</feature>
<dbReference type="GO" id="GO:0006914">
    <property type="term" value="P:autophagy"/>
    <property type="evidence" value="ECO:0007669"/>
    <property type="project" value="UniProtKB-KW"/>
</dbReference>
<dbReference type="GO" id="GO:0034388">
    <property type="term" value="C:Pwp2p-containing subcomplex of 90S preribosome"/>
    <property type="evidence" value="ECO:0007669"/>
    <property type="project" value="TreeGrafter"/>
</dbReference>